<dbReference type="InterPro" id="IPR042110">
    <property type="entry name" value="Adenylosuccinate_synth_dom2"/>
</dbReference>
<dbReference type="UniPathway" id="UPA00075">
    <property type="reaction ID" value="UER00335"/>
</dbReference>
<dbReference type="GO" id="GO:0004019">
    <property type="term" value="F:adenylosuccinate synthase activity"/>
    <property type="evidence" value="ECO:0007669"/>
    <property type="project" value="UniProtKB-UniRule"/>
</dbReference>
<dbReference type="PANTHER" id="PTHR11846">
    <property type="entry name" value="ADENYLOSUCCINATE SYNTHETASE"/>
    <property type="match status" value="1"/>
</dbReference>
<reference evidence="11 12" key="1">
    <citation type="journal article" date="2016" name="Nat. Commun.">
        <title>Thousands of microbial genomes shed light on interconnected biogeochemical processes in an aquifer system.</title>
        <authorList>
            <person name="Anantharaman K."/>
            <person name="Brown C.T."/>
            <person name="Hug L.A."/>
            <person name="Sharon I."/>
            <person name="Castelle C.J."/>
            <person name="Probst A.J."/>
            <person name="Thomas B.C."/>
            <person name="Singh A."/>
            <person name="Wilkins M.J."/>
            <person name="Karaoz U."/>
            <person name="Brodie E.L."/>
            <person name="Williams K.H."/>
            <person name="Hubbard S.S."/>
            <person name="Banfield J.F."/>
        </authorList>
    </citation>
    <scope>NUCLEOTIDE SEQUENCE [LARGE SCALE GENOMIC DNA]</scope>
</reference>
<dbReference type="EMBL" id="MHFR01000037">
    <property type="protein sequence ID" value="OGW98101.1"/>
    <property type="molecule type" value="Genomic_DNA"/>
</dbReference>
<gene>
    <name evidence="8" type="primary">purA</name>
    <name evidence="11" type="ORF">A3G33_07455</name>
</gene>
<evidence type="ECO:0000256" key="1">
    <source>
        <dbReference type="ARBA" id="ARBA00011738"/>
    </source>
</evidence>
<feature type="binding site" evidence="8">
    <location>
        <begin position="332"/>
        <end position="334"/>
    </location>
    <ligand>
        <name>GTP</name>
        <dbReference type="ChEBI" id="CHEBI:37565"/>
    </ligand>
</feature>
<dbReference type="InterPro" id="IPR042111">
    <property type="entry name" value="Adenylosuccinate_synth_dom3"/>
</dbReference>
<feature type="binding site" evidence="8">
    <location>
        <position position="41"/>
    </location>
    <ligand>
        <name>Mg(2+)</name>
        <dbReference type="ChEBI" id="CHEBI:18420"/>
    </ligand>
</feature>
<keyword evidence="8" id="KW-0963">Cytoplasm</keyword>
<comment type="pathway">
    <text evidence="8 10">Purine metabolism; AMP biosynthesis via de novo pathway; AMP from IMP: step 1/2.</text>
</comment>
<dbReference type="PANTHER" id="PTHR11846:SF0">
    <property type="entry name" value="ADENYLOSUCCINATE SYNTHETASE"/>
    <property type="match status" value="1"/>
</dbReference>
<organism evidence="11 12">
    <name type="scientific">Candidatus Danuiimicrobium aquiferis</name>
    <dbReference type="NCBI Taxonomy" id="1801832"/>
    <lineage>
        <taxon>Bacteria</taxon>
        <taxon>Pseudomonadati</taxon>
        <taxon>Candidatus Omnitrophota</taxon>
        <taxon>Candidatus Danuiimicrobium</taxon>
    </lineage>
</organism>
<keyword evidence="3 8" id="KW-0479">Metal-binding</keyword>
<dbReference type="InterPro" id="IPR018220">
    <property type="entry name" value="Adenylosuccin_syn_GTP-bd"/>
</dbReference>
<comment type="subcellular location">
    <subcellularLocation>
        <location evidence="8">Cytoplasm</location>
    </subcellularLocation>
</comment>
<evidence type="ECO:0000256" key="10">
    <source>
        <dbReference type="RuleBase" id="RU000520"/>
    </source>
</evidence>
<feature type="active site" description="Proton acceptor" evidence="8">
    <location>
        <position position="14"/>
    </location>
</feature>
<dbReference type="Proteomes" id="UP000178187">
    <property type="component" value="Unassembled WGS sequence"/>
</dbReference>
<dbReference type="Pfam" id="PF00709">
    <property type="entry name" value="Adenylsucc_synt"/>
    <property type="match status" value="1"/>
</dbReference>
<feature type="active site" description="Proton donor" evidence="8">
    <location>
        <position position="42"/>
    </location>
</feature>
<comment type="cofactor">
    <cofactor evidence="8">
        <name>Mg(2+)</name>
        <dbReference type="ChEBI" id="CHEBI:18420"/>
    </cofactor>
    <text evidence="8">Binds 1 Mg(2+) ion per subunit.</text>
</comment>
<feature type="binding site" description="in other chain" evidence="8">
    <location>
        <position position="304"/>
    </location>
    <ligand>
        <name>IMP</name>
        <dbReference type="ChEBI" id="CHEBI:58053"/>
        <note>ligand shared between dimeric partners</note>
    </ligand>
</feature>
<evidence type="ECO:0000256" key="5">
    <source>
        <dbReference type="ARBA" id="ARBA00022755"/>
    </source>
</evidence>
<feature type="binding site" evidence="8">
    <location>
        <begin position="41"/>
        <end position="43"/>
    </location>
    <ligand>
        <name>GTP</name>
        <dbReference type="ChEBI" id="CHEBI:37565"/>
    </ligand>
</feature>
<feature type="binding site" evidence="8">
    <location>
        <begin position="414"/>
        <end position="416"/>
    </location>
    <ligand>
        <name>GTP</name>
        <dbReference type="ChEBI" id="CHEBI:37565"/>
    </ligand>
</feature>
<keyword evidence="6 8" id="KW-0460">Magnesium</keyword>
<comment type="caution">
    <text evidence="11">The sequence shown here is derived from an EMBL/GenBank/DDBJ whole genome shotgun (WGS) entry which is preliminary data.</text>
</comment>
<feature type="binding site" evidence="8">
    <location>
        <begin position="13"/>
        <end position="19"/>
    </location>
    <ligand>
        <name>GTP</name>
        <dbReference type="ChEBI" id="CHEBI:37565"/>
    </ligand>
</feature>
<keyword evidence="2 8" id="KW-0436">Ligase</keyword>
<feature type="binding site" evidence="8">
    <location>
        <begin position="300"/>
        <end position="306"/>
    </location>
    <ligand>
        <name>substrate</name>
    </ligand>
</feature>
<sequence length="428" mass="48032">MKRTTILVGAQWGDEGKGKIIDLLTENSDIIVRYQGGNNAGHTVRYGDKKFILHLLPSGILHPGKKCVIGNGVVIDLEAFFHEIEILRESNVFVKNRLFVSDRAHLIFPYHRLLDQLREGQKGSGKIGTTKRGIGPCYADKADRLGIRVADLMNPKVFRDRLTYVLKEQNHILQAVYRHQPFSFSKIHREYTHYRDRLSPFVCSTELLLAEAHRAKKRILFEGAQGTHLDVDHGTYPYVTSSNASAGGAITGTGLSPAHIEEVIGVVKAYTTRVGEGPFPTEFPPALMAMVRELGEEFGATTGRPRRCGWFDALLVKHSVLVNGLSKMAVTKLDVLDTLPTIKICVAYQYKGKQFRNFPADQEVLAHAKPVYVECPGWLEQTSHIREWKKLPAKAKSYLTRLEDMLETRISIVSIGSERLQTIFIDGK</sequence>
<dbReference type="PROSITE" id="PS00513">
    <property type="entry name" value="ADENYLOSUCCIN_SYN_2"/>
    <property type="match status" value="1"/>
</dbReference>
<evidence type="ECO:0000256" key="6">
    <source>
        <dbReference type="ARBA" id="ARBA00022842"/>
    </source>
</evidence>
<feature type="binding site" description="in other chain" evidence="8">
    <location>
        <position position="225"/>
    </location>
    <ligand>
        <name>IMP</name>
        <dbReference type="ChEBI" id="CHEBI:58053"/>
        <note>ligand shared between dimeric partners</note>
    </ligand>
</feature>
<dbReference type="CDD" id="cd03108">
    <property type="entry name" value="AdSS"/>
    <property type="match status" value="1"/>
</dbReference>
<dbReference type="HAMAP" id="MF_00011">
    <property type="entry name" value="Adenylosucc_synth"/>
    <property type="match status" value="1"/>
</dbReference>
<dbReference type="EC" id="6.3.4.4" evidence="8 10"/>
<protein>
    <recommendedName>
        <fullName evidence="8 10">Adenylosuccinate synthetase</fullName>
        <shortName evidence="8">AMPSase</shortName>
        <shortName evidence="8">AdSS</shortName>
        <ecNumber evidence="8 10">6.3.4.4</ecNumber>
    </recommendedName>
    <alternativeName>
        <fullName evidence="8">IMP--aspartate ligase</fullName>
    </alternativeName>
</protein>
<dbReference type="Gene3D" id="3.90.170.10">
    <property type="entry name" value="Adenylosuccinate Synthetase, subunit A, domain 3"/>
    <property type="match status" value="1"/>
</dbReference>
<dbReference type="AlphaFoldDB" id="A0A1G1KYY7"/>
<feature type="binding site" description="in other chain" evidence="8">
    <location>
        <position position="240"/>
    </location>
    <ligand>
        <name>IMP</name>
        <dbReference type="ChEBI" id="CHEBI:58053"/>
        <note>ligand shared between dimeric partners</note>
    </ligand>
</feature>
<feature type="active site" evidence="9">
    <location>
        <position position="141"/>
    </location>
</feature>
<comment type="catalytic activity">
    <reaction evidence="8 10">
        <text>IMP + L-aspartate + GTP = N(6)-(1,2-dicarboxyethyl)-AMP + GDP + phosphate + 2 H(+)</text>
        <dbReference type="Rhea" id="RHEA:15753"/>
        <dbReference type="ChEBI" id="CHEBI:15378"/>
        <dbReference type="ChEBI" id="CHEBI:29991"/>
        <dbReference type="ChEBI" id="CHEBI:37565"/>
        <dbReference type="ChEBI" id="CHEBI:43474"/>
        <dbReference type="ChEBI" id="CHEBI:57567"/>
        <dbReference type="ChEBI" id="CHEBI:58053"/>
        <dbReference type="ChEBI" id="CHEBI:58189"/>
        <dbReference type="EC" id="6.3.4.4"/>
    </reaction>
</comment>
<feature type="binding site" evidence="8">
    <location>
        <position position="306"/>
    </location>
    <ligand>
        <name>GTP</name>
        <dbReference type="ChEBI" id="CHEBI:37565"/>
    </ligand>
</feature>
<dbReference type="FunFam" id="3.90.170.10:FF:000001">
    <property type="entry name" value="Adenylosuccinate synthetase"/>
    <property type="match status" value="1"/>
</dbReference>
<dbReference type="InterPro" id="IPR033128">
    <property type="entry name" value="Adenylosuccin_syn_Lys_AS"/>
</dbReference>
<keyword evidence="7 8" id="KW-0342">GTP-binding</keyword>
<evidence type="ECO:0000256" key="4">
    <source>
        <dbReference type="ARBA" id="ARBA00022741"/>
    </source>
</evidence>
<proteinExistence type="inferred from homology"/>
<dbReference type="GO" id="GO:0005737">
    <property type="term" value="C:cytoplasm"/>
    <property type="evidence" value="ECO:0007669"/>
    <property type="project" value="UniProtKB-SubCell"/>
</dbReference>
<evidence type="ECO:0000256" key="3">
    <source>
        <dbReference type="ARBA" id="ARBA00022723"/>
    </source>
</evidence>
<evidence type="ECO:0000256" key="7">
    <source>
        <dbReference type="ARBA" id="ARBA00023134"/>
    </source>
</evidence>
<comment type="subunit">
    <text evidence="1 8">Homodimer.</text>
</comment>
<name>A0A1G1KYY7_9BACT</name>
<evidence type="ECO:0000256" key="8">
    <source>
        <dbReference type="HAMAP-Rule" id="MF_00011"/>
    </source>
</evidence>
<dbReference type="InterPro" id="IPR042109">
    <property type="entry name" value="Adenylosuccinate_synth_dom1"/>
</dbReference>
<dbReference type="SMART" id="SM00788">
    <property type="entry name" value="Adenylsucc_synt"/>
    <property type="match status" value="1"/>
</dbReference>
<feature type="binding site" description="in other chain" evidence="8">
    <location>
        <position position="130"/>
    </location>
    <ligand>
        <name>IMP</name>
        <dbReference type="ChEBI" id="CHEBI:58053"/>
        <note>ligand shared between dimeric partners</note>
    </ligand>
</feature>
<dbReference type="NCBIfam" id="TIGR00184">
    <property type="entry name" value="purA"/>
    <property type="match status" value="1"/>
</dbReference>
<dbReference type="PROSITE" id="PS01266">
    <property type="entry name" value="ADENYLOSUCCIN_SYN_1"/>
    <property type="match status" value="1"/>
</dbReference>
<feature type="binding site" description="in other chain" evidence="8">
    <location>
        <begin position="14"/>
        <end position="17"/>
    </location>
    <ligand>
        <name>IMP</name>
        <dbReference type="ChEBI" id="CHEBI:58053"/>
        <note>ligand shared between dimeric partners</note>
    </ligand>
</feature>
<dbReference type="InterPro" id="IPR027417">
    <property type="entry name" value="P-loop_NTPase"/>
</dbReference>
<evidence type="ECO:0000313" key="12">
    <source>
        <dbReference type="Proteomes" id="UP000178187"/>
    </source>
</evidence>
<dbReference type="GO" id="GO:0046040">
    <property type="term" value="P:IMP metabolic process"/>
    <property type="evidence" value="ECO:0007669"/>
    <property type="project" value="TreeGrafter"/>
</dbReference>
<dbReference type="SUPFAM" id="SSF52540">
    <property type="entry name" value="P-loop containing nucleoside triphosphate hydrolases"/>
    <property type="match status" value="1"/>
</dbReference>
<dbReference type="GO" id="GO:0005525">
    <property type="term" value="F:GTP binding"/>
    <property type="evidence" value="ECO:0007669"/>
    <property type="project" value="UniProtKB-UniRule"/>
</dbReference>
<keyword evidence="4 8" id="KW-0547">Nucleotide-binding</keyword>
<evidence type="ECO:0000313" key="11">
    <source>
        <dbReference type="EMBL" id="OGW98101.1"/>
    </source>
</evidence>
<feature type="binding site" evidence="8">
    <location>
        <position position="144"/>
    </location>
    <ligand>
        <name>IMP</name>
        <dbReference type="ChEBI" id="CHEBI:58053"/>
        <note>ligand shared between dimeric partners</note>
    </ligand>
</feature>
<comment type="similarity">
    <text evidence="8 10">Belongs to the adenylosuccinate synthetase family.</text>
</comment>
<feature type="binding site" description="in other chain" evidence="8">
    <location>
        <begin position="39"/>
        <end position="42"/>
    </location>
    <ligand>
        <name>IMP</name>
        <dbReference type="ChEBI" id="CHEBI:58053"/>
        <note>ligand shared between dimeric partners</note>
    </ligand>
</feature>
<evidence type="ECO:0000256" key="9">
    <source>
        <dbReference type="PROSITE-ProRule" id="PRU10134"/>
    </source>
</evidence>
<accession>A0A1G1KYY7</accession>
<comment type="function">
    <text evidence="8">Plays an important role in the de novo pathway of purine nucleotide biosynthesis. Catalyzes the first committed step in the biosynthesis of AMP from IMP.</text>
</comment>
<dbReference type="FunFam" id="1.10.300.10:FF:000001">
    <property type="entry name" value="Adenylosuccinate synthetase"/>
    <property type="match status" value="1"/>
</dbReference>
<dbReference type="Gene3D" id="3.40.440.10">
    <property type="entry name" value="Adenylosuccinate Synthetase, subunit A, domain 1"/>
    <property type="match status" value="1"/>
</dbReference>
<dbReference type="InterPro" id="IPR001114">
    <property type="entry name" value="Adenylosuccinate_synthetase"/>
</dbReference>
<dbReference type="NCBIfam" id="NF002223">
    <property type="entry name" value="PRK01117.1"/>
    <property type="match status" value="1"/>
</dbReference>
<dbReference type="Gene3D" id="1.10.300.10">
    <property type="entry name" value="Adenylosuccinate Synthetase, subunit A, domain 2"/>
    <property type="match status" value="1"/>
</dbReference>
<keyword evidence="5 8" id="KW-0658">Purine biosynthesis</keyword>
<dbReference type="GO" id="GO:0000287">
    <property type="term" value="F:magnesium ion binding"/>
    <property type="evidence" value="ECO:0007669"/>
    <property type="project" value="UniProtKB-UniRule"/>
</dbReference>
<evidence type="ECO:0000256" key="2">
    <source>
        <dbReference type="ARBA" id="ARBA00022598"/>
    </source>
</evidence>
<feature type="binding site" evidence="8">
    <location>
        <position position="14"/>
    </location>
    <ligand>
        <name>Mg(2+)</name>
        <dbReference type="ChEBI" id="CHEBI:18420"/>
    </ligand>
</feature>
<dbReference type="GO" id="GO:0044208">
    <property type="term" value="P:'de novo' AMP biosynthetic process"/>
    <property type="evidence" value="ECO:0007669"/>
    <property type="project" value="UniProtKB-UniRule"/>
</dbReference>